<dbReference type="OrthoDB" id="342264at2759"/>
<dbReference type="PANTHER" id="PTHR23196:SF1">
    <property type="entry name" value="PAX-INTERACTING PROTEIN 1"/>
    <property type="match status" value="1"/>
</dbReference>
<feature type="compositionally biased region" description="Basic and acidic residues" evidence="4">
    <location>
        <begin position="124"/>
        <end position="138"/>
    </location>
</feature>
<dbReference type="SUPFAM" id="SSF52113">
    <property type="entry name" value="BRCT domain"/>
    <property type="match status" value="1"/>
</dbReference>
<dbReference type="InterPro" id="IPR001357">
    <property type="entry name" value="BRCT_dom"/>
</dbReference>
<keyword evidence="7" id="KW-1185">Reference proteome</keyword>
<dbReference type="PROSITE" id="PS50172">
    <property type="entry name" value="BRCT"/>
    <property type="match status" value="1"/>
</dbReference>
<comment type="caution">
    <text evidence="6">The sequence shown here is derived from an EMBL/GenBank/DDBJ whole genome shotgun (WGS) entry which is preliminary data.</text>
</comment>
<organism evidence="6 7">
    <name type="scientific">Brassica carinata</name>
    <name type="common">Ethiopian mustard</name>
    <name type="synonym">Abyssinian cabbage</name>
    <dbReference type="NCBI Taxonomy" id="52824"/>
    <lineage>
        <taxon>Eukaryota</taxon>
        <taxon>Viridiplantae</taxon>
        <taxon>Streptophyta</taxon>
        <taxon>Embryophyta</taxon>
        <taxon>Tracheophyta</taxon>
        <taxon>Spermatophyta</taxon>
        <taxon>Magnoliopsida</taxon>
        <taxon>eudicotyledons</taxon>
        <taxon>Gunneridae</taxon>
        <taxon>Pentapetalae</taxon>
        <taxon>rosids</taxon>
        <taxon>malvids</taxon>
        <taxon>Brassicales</taxon>
        <taxon>Brassicaceae</taxon>
        <taxon>Brassiceae</taxon>
        <taxon>Brassica</taxon>
    </lineage>
</organism>
<sequence length="364" mass="41284">MILVYAVSRETKRNLVDELDKSCQESNTRVFDTREESEAGLDTQMAAEAVNALHSGDASDGVFTRKSKRLKGIHDVDNDVESLKPKTKKAKSIPAKSCEKNVDSYSENEKLDMPDEVAVFSTEKRGGELSNKRCKSDLLKQSGGGEAEVLSRTKQRRSARIPQDEDNEAPAFDSPVKSKAPLKNVSPICVGDEYHRLTCKDSRGTSYTRKKLRSLTLPLVEPMPETKSTRKRRDMASIRVLFSQHLDEDVTKHQKKILAKFDISEASSMKEATHFIAHNFMRTKNMLEAIASGKPVVTTQWLESIDQINIYVDEDQYILRDSKKEKELGFNMGVSLTRSRQNPLLKENAFRDMDQRRQRKVPMP</sequence>
<evidence type="ECO:0000256" key="3">
    <source>
        <dbReference type="ARBA" id="ARBA00023242"/>
    </source>
</evidence>
<dbReference type="CDD" id="cd17744">
    <property type="entry name" value="BRCT_MDC1_rpt1"/>
    <property type="match status" value="1"/>
</dbReference>
<gene>
    <name evidence="6" type="ORF">Bca52824_020587</name>
</gene>
<accession>A0A8X7VUQ6</accession>
<protein>
    <recommendedName>
        <fullName evidence="5">BRCT domain-containing protein</fullName>
    </recommendedName>
</protein>
<evidence type="ECO:0000256" key="1">
    <source>
        <dbReference type="ARBA" id="ARBA00004123"/>
    </source>
</evidence>
<feature type="domain" description="BRCT" evidence="5">
    <location>
        <begin position="270"/>
        <end position="319"/>
    </location>
</feature>
<proteinExistence type="predicted"/>
<feature type="region of interest" description="Disordered" evidence="4">
    <location>
        <begin position="124"/>
        <end position="179"/>
    </location>
</feature>
<dbReference type="Pfam" id="PF16770">
    <property type="entry name" value="RTT107_BRCT_5"/>
    <property type="match status" value="1"/>
</dbReference>
<keyword evidence="3" id="KW-0539">Nucleus</keyword>
<keyword evidence="2" id="KW-0227">DNA damage</keyword>
<evidence type="ECO:0000313" key="6">
    <source>
        <dbReference type="EMBL" id="KAG2317465.1"/>
    </source>
</evidence>
<comment type="subcellular location">
    <subcellularLocation>
        <location evidence="1">Nucleus</location>
    </subcellularLocation>
</comment>
<dbReference type="InterPro" id="IPR036420">
    <property type="entry name" value="BRCT_dom_sf"/>
</dbReference>
<dbReference type="InterPro" id="IPR051579">
    <property type="entry name" value="DDR_Transcriptional_Reg"/>
</dbReference>
<dbReference type="EMBL" id="JAAMPC010000004">
    <property type="protein sequence ID" value="KAG2317465.1"/>
    <property type="molecule type" value="Genomic_DNA"/>
</dbReference>
<dbReference type="GO" id="GO:0006974">
    <property type="term" value="P:DNA damage response"/>
    <property type="evidence" value="ECO:0007669"/>
    <property type="project" value="UniProtKB-KW"/>
</dbReference>
<evidence type="ECO:0000259" key="5">
    <source>
        <dbReference type="PROSITE" id="PS50172"/>
    </source>
</evidence>
<dbReference type="GO" id="GO:0005634">
    <property type="term" value="C:nucleus"/>
    <property type="evidence" value="ECO:0007669"/>
    <property type="project" value="UniProtKB-SubCell"/>
</dbReference>
<reference evidence="6 7" key="1">
    <citation type="submission" date="2020-02" db="EMBL/GenBank/DDBJ databases">
        <authorList>
            <person name="Ma Q."/>
            <person name="Huang Y."/>
            <person name="Song X."/>
            <person name="Pei D."/>
        </authorList>
    </citation>
    <scope>NUCLEOTIDE SEQUENCE [LARGE SCALE GENOMIC DNA]</scope>
    <source>
        <strain evidence="6">Sxm20200214</strain>
        <tissue evidence="6">Leaf</tissue>
    </source>
</reference>
<dbReference type="PANTHER" id="PTHR23196">
    <property type="entry name" value="PAX TRANSCRIPTION ACTIVATION DOMAIN INTERACTING PROTEIN"/>
    <property type="match status" value="1"/>
</dbReference>
<evidence type="ECO:0000313" key="7">
    <source>
        <dbReference type="Proteomes" id="UP000886595"/>
    </source>
</evidence>
<dbReference type="AlphaFoldDB" id="A0A8X7VUQ6"/>
<evidence type="ECO:0000256" key="2">
    <source>
        <dbReference type="ARBA" id="ARBA00022763"/>
    </source>
</evidence>
<name>A0A8X7VUQ6_BRACI</name>
<dbReference type="Gene3D" id="3.40.50.10190">
    <property type="entry name" value="BRCT domain"/>
    <property type="match status" value="1"/>
</dbReference>
<dbReference type="Proteomes" id="UP000886595">
    <property type="component" value="Unassembled WGS sequence"/>
</dbReference>
<evidence type="ECO:0000256" key="4">
    <source>
        <dbReference type="SAM" id="MobiDB-lite"/>
    </source>
</evidence>